<name>A0AAE4SDT4_9EURY</name>
<dbReference type="SUPFAM" id="SSF56553">
    <property type="entry name" value="Insert subdomain of RNA polymerase alpha subunit"/>
    <property type="match status" value="1"/>
</dbReference>
<dbReference type="GO" id="GO:0006351">
    <property type="term" value="P:DNA-templated transcription"/>
    <property type="evidence" value="ECO:0007669"/>
    <property type="project" value="UniProtKB-UniRule"/>
</dbReference>
<sequence>MDIDILELSKDSAKFVLSGTNAAFANGIRRAMIADVPTLAIEYLILNDNTSVLYDEQLGLRLALVPLSTDSDSEYVPQSECTCGGEGCQYCEVTLRLDVEGPKTVYSGDFISADPKVRPADEKVPIVDLKEGQRIMLEAVAHVGYGRDHVRWQAGIACGYKNNPIITGEACKACGNQNFETNGIVYLVDGEARVSDEDLLTCKECGFQKRVSDLDDPSALKITFDETSFVFTMESDGSYSASELILKSADVIKGRAEEFLGILQDL</sequence>
<dbReference type="EC" id="2.7.7.6" evidence="5"/>
<dbReference type="InterPro" id="IPR022842">
    <property type="entry name" value="RNAP_Rpo3/Rpb3/RPAC1"/>
</dbReference>
<dbReference type="GO" id="GO:0046983">
    <property type="term" value="F:protein dimerization activity"/>
    <property type="evidence" value="ECO:0007669"/>
    <property type="project" value="InterPro"/>
</dbReference>
<dbReference type="CDD" id="cd07030">
    <property type="entry name" value="RNAP_D"/>
    <property type="match status" value="1"/>
</dbReference>
<dbReference type="Pfam" id="PF01000">
    <property type="entry name" value="RNA_pol_A_bac"/>
    <property type="match status" value="1"/>
</dbReference>
<dbReference type="InterPro" id="IPR036603">
    <property type="entry name" value="RBP11-like"/>
</dbReference>
<dbReference type="Pfam" id="PF01193">
    <property type="entry name" value="RNA_pol_L"/>
    <property type="match status" value="1"/>
</dbReference>
<dbReference type="SUPFAM" id="SSF55257">
    <property type="entry name" value="RBP11-like subunits of RNA polymerase"/>
    <property type="match status" value="1"/>
</dbReference>
<comment type="subunit">
    <text evidence="5">Part of the RNA polymerase complex.</text>
</comment>
<dbReference type="HAMAP" id="MF_00320">
    <property type="entry name" value="RNApol_arch_Rpo3"/>
    <property type="match status" value="1"/>
</dbReference>
<dbReference type="PANTHER" id="PTHR11800:SF2">
    <property type="entry name" value="DNA-DIRECTED RNA POLYMERASE II SUBUNIT RPB3"/>
    <property type="match status" value="1"/>
</dbReference>
<dbReference type="GO" id="GO:0003677">
    <property type="term" value="F:DNA binding"/>
    <property type="evidence" value="ECO:0007669"/>
    <property type="project" value="UniProtKB-UniRule"/>
</dbReference>
<keyword evidence="8" id="KW-1185">Reference proteome</keyword>
<organism evidence="7 8">
    <name type="scientific">Methanolapillus africanus</name>
    <dbReference type="NCBI Taxonomy" id="3028297"/>
    <lineage>
        <taxon>Archaea</taxon>
        <taxon>Methanobacteriati</taxon>
        <taxon>Methanobacteriota</taxon>
        <taxon>Stenosarchaea group</taxon>
        <taxon>Methanomicrobia</taxon>
        <taxon>Methanosarcinales</taxon>
        <taxon>Methanosarcinaceae</taxon>
        <taxon>Methanolapillus</taxon>
    </lineage>
</organism>
<evidence type="ECO:0000256" key="3">
    <source>
        <dbReference type="ARBA" id="ARBA00023163"/>
    </source>
</evidence>
<dbReference type="InterPro" id="IPR036643">
    <property type="entry name" value="RNApol_insert_sf"/>
</dbReference>
<comment type="caution">
    <text evidence="5">Lacks conserved residue(s) required for the propagation of feature annotation.</text>
</comment>
<comment type="function">
    <text evidence="5">DNA-dependent RNA polymerase (RNAP) catalyzes the transcription of DNA into RNA using the four ribonucleoside triphosphates as substrates.</text>
</comment>
<dbReference type="GO" id="GO:0003899">
    <property type="term" value="F:DNA-directed RNA polymerase activity"/>
    <property type="evidence" value="ECO:0007669"/>
    <property type="project" value="UniProtKB-UniRule"/>
</dbReference>
<comment type="subcellular location">
    <subcellularLocation>
        <location evidence="5">Cytoplasm</location>
    </subcellularLocation>
</comment>
<evidence type="ECO:0000259" key="6">
    <source>
        <dbReference type="SMART" id="SM00662"/>
    </source>
</evidence>
<keyword evidence="5" id="KW-0548">Nucleotidyltransferase</keyword>
<dbReference type="AlphaFoldDB" id="A0AAE4SDT4"/>
<dbReference type="GO" id="GO:0005737">
    <property type="term" value="C:cytoplasm"/>
    <property type="evidence" value="ECO:0007669"/>
    <property type="project" value="UniProtKB-SubCell"/>
</dbReference>
<dbReference type="EMBL" id="JAWDKD010000015">
    <property type="protein sequence ID" value="MDV0446918.1"/>
    <property type="molecule type" value="Genomic_DNA"/>
</dbReference>
<keyword evidence="5" id="KW-0808">Transferase</keyword>
<keyword evidence="1 5" id="KW-0240">DNA-directed RNA polymerase</keyword>
<comment type="caution">
    <text evidence="7">The sequence shown here is derived from an EMBL/GenBank/DDBJ whole genome shotgun (WGS) entry which is preliminary data.</text>
</comment>
<dbReference type="Gene3D" id="2.170.120.12">
    <property type="entry name" value="DNA-directed RNA polymerase, insert domain"/>
    <property type="match status" value="1"/>
</dbReference>
<accession>A0AAE4SDT4</accession>
<dbReference type="GO" id="GO:0000428">
    <property type="term" value="C:DNA-directed RNA polymerase complex"/>
    <property type="evidence" value="ECO:0007669"/>
    <property type="project" value="UniProtKB-KW"/>
</dbReference>
<dbReference type="RefSeq" id="WP_338099331.1">
    <property type="nucleotide sequence ID" value="NZ_JAWDKD010000015.1"/>
</dbReference>
<evidence type="ECO:0000256" key="4">
    <source>
        <dbReference type="ARBA" id="ARBA00025804"/>
    </source>
</evidence>
<evidence type="ECO:0000313" key="7">
    <source>
        <dbReference type="EMBL" id="MDV0446918.1"/>
    </source>
</evidence>
<keyword evidence="3 5" id="KW-0804">Transcription</keyword>
<keyword evidence="2 5" id="KW-0963">Cytoplasm</keyword>
<gene>
    <name evidence="5" type="primary">rpo3</name>
    <name evidence="5" type="synonym">rpoD</name>
    <name evidence="7" type="ORF">MsAg5_07830</name>
</gene>
<evidence type="ECO:0000256" key="1">
    <source>
        <dbReference type="ARBA" id="ARBA00022478"/>
    </source>
</evidence>
<dbReference type="SMART" id="SM00662">
    <property type="entry name" value="RPOLD"/>
    <property type="match status" value="1"/>
</dbReference>
<dbReference type="Proteomes" id="UP001271789">
    <property type="component" value="Unassembled WGS sequence"/>
</dbReference>
<dbReference type="InterPro" id="IPR011262">
    <property type="entry name" value="DNA-dir_RNA_pol_insert"/>
</dbReference>
<comment type="similarity">
    <text evidence="4 5">Belongs to the archaeal Rpo3/eukaryotic RPB3 RNA polymerase subunit family.</text>
</comment>
<protein>
    <recommendedName>
        <fullName evidence="5">DNA-directed RNA polymerase subunit Rpo3</fullName>
        <ecNumber evidence="5">2.7.7.6</ecNumber>
    </recommendedName>
    <alternativeName>
        <fullName evidence="5">DNA-directed RNA polymerase subunit D</fullName>
    </alternativeName>
</protein>
<proteinExistence type="inferred from homology"/>
<dbReference type="InterPro" id="IPR011263">
    <property type="entry name" value="DNA-dir_RNA_pol_RpoA/D/Rpb3"/>
</dbReference>
<dbReference type="Gene3D" id="3.30.70.3110">
    <property type="match status" value="1"/>
</dbReference>
<dbReference type="NCBIfam" id="NF001988">
    <property type="entry name" value="PRK00783.1"/>
    <property type="match status" value="1"/>
</dbReference>
<dbReference type="PANTHER" id="PTHR11800">
    <property type="entry name" value="DNA-DIRECTED RNA POLYMERASE"/>
    <property type="match status" value="1"/>
</dbReference>
<evidence type="ECO:0000256" key="5">
    <source>
        <dbReference type="HAMAP-Rule" id="MF_00320"/>
    </source>
</evidence>
<comment type="catalytic activity">
    <reaction evidence="5">
        <text>RNA(n) + a ribonucleoside 5'-triphosphate = RNA(n+1) + diphosphate</text>
        <dbReference type="Rhea" id="RHEA:21248"/>
        <dbReference type="Rhea" id="RHEA-COMP:14527"/>
        <dbReference type="Rhea" id="RHEA-COMP:17342"/>
        <dbReference type="ChEBI" id="CHEBI:33019"/>
        <dbReference type="ChEBI" id="CHEBI:61557"/>
        <dbReference type="ChEBI" id="CHEBI:140395"/>
        <dbReference type="EC" id="2.7.7.6"/>
    </reaction>
</comment>
<evidence type="ECO:0000256" key="2">
    <source>
        <dbReference type="ARBA" id="ARBA00022490"/>
    </source>
</evidence>
<reference evidence="7" key="1">
    <citation type="submission" date="2023-06" db="EMBL/GenBank/DDBJ databases">
        <title>Genome sequence of Methanosarcinaceae archaeon Ag5.</title>
        <authorList>
            <person name="Protasov E."/>
            <person name="Platt K."/>
            <person name="Poehlein A."/>
            <person name="Daniel R."/>
            <person name="Brune A."/>
        </authorList>
    </citation>
    <scope>NUCLEOTIDE SEQUENCE</scope>
    <source>
        <strain evidence="7">Ag5</strain>
    </source>
</reference>
<dbReference type="InterPro" id="IPR050518">
    <property type="entry name" value="Rpo3/RPB3_RNA_Pol_subunit"/>
</dbReference>
<evidence type="ECO:0000313" key="8">
    <source>
        <dbReference type="Proteomes" id="UP001271789"/>
    </source>
</evidence>
<dbReference type="Gene3D" id="3.30.1360.10">
    <property type="entry name" value="RNA polymerase, RBP11-like subunit"/>
    <property type="match status" value="1"/>
</dbReference>
<feature type="domain" description="DNA-directed RNA polymerase RpoA/D/Rpb3-type" evidence="6">
    <location>
        <begin position="12"/>
        <end position="262"/>
    </location>
</feature>